<reference evidence="5 6" key="1">
    <citation type="submission" date="2015-07" db="EMBL/GenBank/DDBJ databases">
        <title>Genome sequence of Ornatilinea apprima DSM 23815.</title>
        <authorList>
            <person name="Hemp J."/>
            <person name="Ward L.M."/>
            <person name="Pace L.A."/>
            <person name="Fischer W.W."/>
        </authorList>
    </citation>
    <scope>NUCLEOTIDE SEQUENCE [LARGE SCALE GENOMIC DNA]</scope>
    <source>
        <strain evidence="5 6">P3M-1</strain>
    </source>
</reference>
<organism evidence="5 6">
    <name type="scientific">Ornatilinea apprima</name>
    <dbReference type="NCBI Taxonomy" id="1134406"/>
    <lineage>
        <taxon>Bacteria</taxon>
        <taxon>Bacillati</taxon>
        <taxon>Chloroflexota</taxon>
        <taxon>Anaerolineae</taxon>
        <taxon>Anaerolineales</taxon>
        <taxon>Anaerolineaceae</taxon>
        <taxon>Ornatilinea</taxon>
    </lineage>
</organism>
<feature type="domain" description="Nitroreductase" evidence="4">
    <location>
        <begin position="7"/>
        <end position="184"/>
    </location>
</feature>
<dbReference type="Proteomes" id="UP000050417">
    <property type="component" value="Unassembled WGS sequence"/>
</dbReference>
<sequence length="208" mass="23537">MDVYEAIAARRTIRDFAPREVSMELVKKIIAAGLQAPTNDHLRSWHFVLLQEQAQRKALLDQVIKPVGGKGALGIVNRWGLTDESQREMYVDAIPKQYSMLYNAGVLMLPCFRQPAPLLKPKDLSALNYFASIWLCIENMLLAAAAEGVFGVVRIPFESERKTMRQFVCLPDDYEIPCYLALGYPAEGARRANQVEISLEERIHLGTW</sequence>
<keyword evidence="2" id="KW-0288">FMN</keyword>
<dbReference type="AlphaFoldDB" id="A0A0P6X9P4"/>
<dbReference type="InterPro" id="IPR000415">
    <property type="entry name" value="Nitroreductase-like"/>
</dbReference>
<dbReference type="SUPFAM" id="SSF55469">
    <property type="entry name" value="FMN-dependent nitroreductase-like"/>
    <property type="match status" value="1"/>
</dbReference>
<name>A0A0P6X9P4_9CHLR</name>
<protein>
    <submittedName>
        <fullName evidence="5">Nitroreductase</fullName>
    </submittedName>
</protein>
<dbReference type="RefSeq" id="WP_075062886.1">
    <property type="nucleotide sequence ID" value="NZ_LGCL01000024.1"/>
</dbReference>
<dbReference type="PANTHER" id="PTHR23026:SF90">
    <property type="entry name" value="IODOTYROSINE DEIODINASE 1"/>
    <property type="match status" value="1"/>
</dbReference>
<dbReference type="STRING" id="1134406.ADN00_10140"/>
<proteinExistence type="predicted"/>
<dbReference type="Pfam" id="PF00881">
    <property type="entry name" value="Nitroreductase"/>
    <property type="match status" value="1"/>
</dbReference>
<dbReference type="PANTHER" id="PTHR23026">
    <property type="entry name" value="NADPH NITROREDUCTASE"/>
    <property type="match status" value="1"/>
</dbReference>
<dbReference type="GO" id="GO:0016491">
    <property type="term" value="F:oxidoreductase activity"/>
    <property type="evidence" value="ECO:0007669"/>
    <property type="project" value="UniProtKB-KW"/>
</dbReference>
<evidence type="ECO:0000256" key="1">
    <source>
        <dbReference type="ARBA" id="ARBA00022630"/>
    </source>
</evidence>
<dbReference type="OrthoDB" id="9812105at2"/>
<accession>A0A0P6X9P4</accession>
<dbReference type="EMBL" id="LGCL01000024">
    <property type="protein sequence ID" value="KPL76941.1"/>
    <property type="molecule type" value="Genomic_DNA"/>
</dbReference>
<gene>
    <name evidence="5" type="ORF">ADN00_10140</name>
</gene>
<comment type="caution">
    <text evidence="5">The sequence shown here is derived from an EMBL/GenBank/DDBJ whole genome shotgun (WGS) entry which is preliminary data.</text>
</comment>
<evidence type="ECO:0000256" key="3">
    <source>
        <dbReference type="ARBA" id="ARBA00023002"/>
    </source>
</evidence>
<dbReference type="InterPro" id="IPR050627">
    <property type="entry name" value="Nitroreductase/BluB"/>
</dbReference>
<evidence type="ECO:0000313" key="6">
    <source>
        <dbReference type="Proteomes" id="UP000050417"/>
    </source>
</evidence>
<dbReference type="InterPro" id="IPR029479">
    <property type="entry name" value="Nitroreductase"/>
</dbReference>
<keyword evidence="3" id="KW-0560">Oxidoreductase</keyword>
<keyword evidence="1" id="KW-0285">Flavoprotein</keyword>
<dbReference type="Gene3D" id="3.40.109.10">
    <property type="entry name" value="NADH Oxidase"/>
    <property type="match status" value="1"/>
</dbReference>
<keyword evidence="6" id="KW-1185">Reference proteome</keyword>
<evidence type="ECO:0000313" key="5">
    <source>
        <dbReference type="EMBL" id="KPL76941.1"/>
    </source>
</evidence>
<evidence type="ECO:0000259" key="4">
    <source>
        <dbReference type="Pfam" id="PF00881"/>
    </source>
</evidence>
<evidence type="ECO:0000256" key="2">
    <source>
        <dbReference type="ARBA" id="ARBA00022643"/>
    </source>
</evidence>